<dbReference type="HOGENOM" id="CLU_3113666_0_0_11"/>
<dbReference type="EMBL" id="AWSE01000137">
    <property type="protein sequence ID" value="ERH22772.1"/>
    <property type="molecule type" value="Genomic_DNA"/>
</dbReference>
<proteinExistence type="predicted"/>
<keyword evidence="2" id="KW-1185">Reference proteome</keyword>
<dbReference type="Proteomes" id="UP000016536">
    <property type="component" value="Unassembled WGS sequence"/>
</dbReference>
<accession>U1RWG6</accession>
<evidence type="ECO:0000313" key="2">
    <source>
        <dbReference type="Proteomes" id="UP000016536"/>
    </source>
</evidence>
<evidence type="ECO:0000313" key="1">
    <source>
        <dbReference type="EMBL" id="ERH22772.1"/>
    </source>
</evidence>
<name>U1RWG6_9ACTO</name>
<gene>
    <name evidence="1" type="ORF">HMPREF1979_02225</name>
</gene>
<reference evidence="1 2" key="1">
    <citation type="submission" date="2013-08" db="EMBL/GenBank/DDBJ databases">
        <authorList>
            <person name="Weinstock G."/>
            <person name="Sodergren E."/>
            <person name="Wylie T."/>
            <person name="Fulton L."/>
            <person name="Fulton R."/>
            <person name="Fronick C."/>
            <person name="O'Laughlin M."/>
            <person name="Godfrey J."/>
            <person name="Miner T."/>
            <person name="Herter B."/>
            <person name="Appelbaum E."/>
            <person name="Cordes M."/>
            <person name="Lek S."/>
            <person name="Wollam A."/>
            <person name="Pepin K.H."/>
            <person name="Palsikar V.B."/>
            <person name="Mitreva M."/>
            <person name="Wilson R.K."/>
        </authorList>
    </citation>
    <scope>NUCLEOTIDE SEQUENCE [LARGE SCALE GENOMIC DNA]</scope>
    <source>
        <strain evidence="1 2">F0542</strain>
    </source>
</reference>
<comment type="caution">
    <text evidence="1">The sequence shown here is derived from an EMBL/GenBank/DDBJ whole genome shotgun (WGS) entry which is preliminary data.</text>
</comment>
<organism evidence="1 2">
    <name type="scientific">Actinomyces johnsonii F0542</name>
    <dbReference type="NCBI Taxonomy" id="1321818"/>
    <lineage>
        <taxon>Bacteria</taxon>
        <taxon>Bacillati</taxon>
        <taxon>Actinomycetota</taxon>
        <taxon>Actinomycetes</taxon>
        <taxon>Actinomycetales</taxon>
        <taxon>Actinomycetaceae</taxon>
        <taxon>Actinomyces</taxon>
    </lineage>
</organism>
<sequence>MTMAVFSETRLSGTKDVAWPACESAGVAGSVGLGAGDAVSVLPPELSAGA</sequence>
<protein>
    <submittedName>
        <fullName evidence="1">Uncharacterized protein</fullName>
    </submittedName>
</protein>
<dbReference type="AlphaFoldDB" id="U1RWG6"/>